<gene>
    <name evidence="1" type="ORF">MRB53_016319</name>
</gene>
<name>A0ACC2M1T7_PERAE</name>
<evidence type="ECO:0000313" key="1">
    <source>
        <dbReference type="EMBL" id="KAJ8639625.1"/>
    </source>
</evidence>
<organism evidence="1 2">
    <name type="scientific">Persea americana</name>
    <name type="common">Avocado</name>
    <dbReference type="NCBI Taxonomy" id="3435"/>
    <lineage>
        <taxon>Eukaryota</taxon>
        <taxon>Viridiplantae</taxon>
        <taxon>Streptophyta</taxon>
        <taxon>Embryophyta</taxon>
        <taxon>Tracheophyta</taxon>
        <taxon>Spermatophyta</taxon>
        <taxon>Magnoliopsida</taxon>
        <taxon>Magnoliidae</taxon>
        <taxon>Laurales</taxon>
        <taxon>Lauraceae</taxon>
        <taxon>Persea</taxon>
    </lineage>
</organism>
<comment type="caution">
    <text evidence="1">The sequence shown here is derived from an EMBL/GenBank/DDBJ whole genome shotgun (WGS) entry which is preliminary data.</text>
</comment>
<protein>
    <submittedName>
        <fullName evidence="1">Uncharacterized protein</fullName>
    </submittedName>
</protein>
<proteinExistence type="predicted"/>
<keyword evidence="2" id="KW-1185">Reference proteome</keyword>
<reference evidence="1 2" key="1">
    <citation type="journal article" date="2022" name="Hortic Res">
        <title>A haplotype resolved chromosomal level avocado genome allows analysis of novel avocado genes.</title>
        <authorList>
            <person name="Nath O."/>
            <person name="Fletcher S.J."/>
            <person name="Hayward A."/>
            <person name="Shaw L.M."/>
            <person name="Masouleh A.K."/>
            <person name="Furtado A."/>
            <person name="Henry R.J."/>
            <person name="Mitter N."/>
        </authorList>
    </citation>
    <scope>NUCLEOTIDE SEQUENCE [LARGE SCALE GENOMIC DNA]</scope>
    <source>
        <strain evidence="2">cv. Hass</strain>
    </source>
</reference>
<evidence type="ECO:0000313" key="2">
    <source>
        <dbReference type="Proteomes" id="UP001234297"/>
    </source>
</evidence>
<sequence length="125" mass="13884">MAEGGQGGRGHNNQPGEIQLRELSNSENNGGGDNKKSVKNPTEPRPNSLPASLQVGVKRDRNGVSKKSNGSDGKESKDGEQEYETHIWTERERRKKMRSMFSNLHALLPKLPPKVNEMNCALPFF</sequence>
<accession>A0ACC2M1T7</accession>
<dbReference type="EMBL" id="CM056813">
    <property type="protein sequence ID" value="KAJ8639625.1"/>
    <property type="molecule type" value="Genomic_DNA"/>
</dbReference>
<dbReference type="Proteomes" id="UP001234297">
    <property type="component" value="Chromosome 5"/>
</dbReference>